<dbReference type="PANTHER" id="PTHR37809">
    <property type="entry name" value="RIBOSOMAL PROTEIN S12 METHYLTHIOTRANSFERASE ACCESSORY FACTOR YCAO"/>
    <property type="match status" value="1"/>
</dbReference>
<dbReference type="EMBL" id="FMIK01000021">
    <property type="protein sequence ID" value="SCL89659.1"/>
    <property type="molecule type" value="Genomic_DNA"/>
</dbReference>
<dbReference type="InterPro" id="IPR027624">
    <property type="entry name" value="TOMM_cyclo_SagD"/>
</dbReference>
<evidence type="ECO:0000259" key="1">
    <source>
        <dbReference type="PROSITE" id="PS51664"/>
    </source>
</evidence>
<dbReference type="PANTHER" id="PTHR37809:SF1">
    <property type="entry name" value="RIBOSOMAL PROTEIN S12 METHYLTHIOTRANSFERASE ACCESSORY FACTOR YCAO"/>
    <property type="match status" value="1"/>
</dbReference>
<dbReference type="Proteomes" id="UP000242164">
    <property type="component" value="Unassembled WGS sequence"/>
</dbReference>
<feature type="domain" description="YcaO" evidence="1">
    <location>
        <begin position="161"/>
        <end position="555"/>
    </location>
</feature>
<comment type="caution">
    <text evidence="2">The sequence shown here is derived from an EMBL/GenBank/DDBJ whole genome shotgun (WGS) entry which is preliminary data.</text>
</comment>
<protein>
    <recommendedName>
        <fullName evidence="1">YcaO domain-containing protein</fullName>
    </recommendedName>
</protein>
<dbReference type="AlphaFoldDB" id="A0AAX2CFB9"/>
<dbReference type="PROSITE" id="PS51664">
    <property type="entry name" value="YCAO"/>
    <property type="match status" value="1"/>
</dbReference>
<organism evidence="2 3">
    <name type="scientific">Bacillus cytotoxicus</name>
    <dbReference type="NCBI Taxonomy" id="580165"/>
    <lineage>
        <taxon>Bacteria</taxon>
        <taxon>Bacillati</taxon>
        <taxon>Bacillota</taxon>
        <taxon>Bacilli</taxon>
        <taxon>Bacillales</taxon>
        <taxon>Bacillaceae</taxon>
        <taxon>Bacillus</taxon>
        <taxon>Bacillus cereus group</taxon>
    </lineage>
</organism>
<dbReference type="InterPro" id="IPR003776">
    <property type="entry name" value="YcaO-like_dom"/>
</dbReference>
<dbReference type="Gene3D" id="3.30.160.660">
    <property type="match status" value="1"/>
</dbReference>
<dbReference type="NCBIfam" id="TIGR03604">
    <property type="entry name" value="TOMM_cyclo_SagD"/>
    <property type="match status" value="1"/>
</dbReference>
<evidence type="ECO:0000313" key="2">
    <source>
        <dbReference type="EMBL" id="SCL89659.1"/>
    </source>
</evidence>
<reference evidence="2 3" key="1">
    <citation type="submission" date="2016-08" db="EMBL/GenBank/DDBJ databases">
        <authorList>
            <person name="Loux V."/>
            <person name="Rue O."/>
        </authorList>
    </citation>
    <scope>NUCLEOTIDE SEQUENCE [LARGE SCALE GENOMIC DNA]</scope>
    <source>
        <strain evidence="2 3">AFSSA_08CEB44bac</strain>
    </source>
</reference>
<dbReference type="RefSeq" id="WP_242136569.1">
    <property type="nucleotide sequence ID" value="NZ_CP066179.1"/>
</dbReference>
<sequence length="555" mass="65216">MNSKIIIKKVRELIVIATLYSWNHYIKERIQDNTDYEIEDFDEEKMAFIDYEIIKVLKSLVNNEKYYTFSLITKTFEERRVLDYSLVNTREHLSCDSSKISYQNFRKTKFEEIMKKILVYHSSLIHPIFGIFKGHYRGIADSMPLIAVDAKLGRRSYDAYGRASSYNESYYTGVLEALERFHGVAPQDSKTIIMSEDELKKLKMEYLPMKKFNHYGKENYELKTFEFNEYSSKKKIRWRSTFDYNKKREVLIPEQIIYFSNEQFYKDGSEERYIAETSNGTAIGSTWEEAAIVSLMEVIERDSFLVHWYTKSPPIKLDNIESYPDTDIQLMLAYLEMIDYKVHLFDITLESRIPAYWVLLEYKGDNDENLAFYTAAGANINPIAAIKSALIEAATSIKVFKAYMYKKYTESELLNLKRNYLNVNKLEDHLYLFSSKEMRKHLEFALNTPKHTDIVLSIQSYQADNGRRITQGELLEELLNRITQNHKEIFISDLSNAFLRDMGLSCTKIHIPTLQNIGFGMQYQNINRDRLEQAVKINKLEGDFKVLTNVPHPFP</sequence>
<dbReference type="Pfam" id="PF02624">
    <property type="entry name" value="YcaO"/>
    <property type="match status" value="1"/>
</dbReference>
<dbReference type="Gene3D" id="3.30.1330.230">
    <property type="match status" value="1"/>
</dbReference>
<gene>
    <name evidence="2" type="ORF">BCB44BAC_01580</name>
</gene>
<evidence type="ECO:0000313" key="3">
    <source>
        <dbReference type="Proteomes" id="UP000242164"/>
    </source>
</evidence>
<dbReference type="Gene3D" id="3.30.40.250">
    <property type="match status" value="1"/>
</dbReference>
<accession>A0AAX2CFB9</accession>
<proteinExistence type="predicted"/>
<name>A0AAX2CFB9_9BACI</name>